<dbReference type="CDD" id="cd22749">
    <property type="entry name" value="Otubain_C65"/>
    <property type="match status" value="1"/>
</dbReference>
<feature type="compositionally biased region" description="Low complexity" evidence="1">
    <location>
        <begin position="91"/>
        <end position="107"/>
    </location>
</feature>
<evidence type="ECO:0000313" key="4">
    <source>
        <dbReference type="Proteomes" id="UP000683925"/>
    </source>
</evidence>
<gene>
    <name evidence="3" type="ORF">POCTA_138.1.T0300141</name>
</gene>
<feature type="region of interest" description="Disordered" evidence="1">
    <location>
        <begin position="59"/>
        <end position="204"/>
    </location>
</feature>
<name>A0A8S1TUC0_PAROT</name>
<dbReference type="InterPro" id="IPR019400">
    <property type="entry name" value="Peptidase_C65_otubain"/>
</dbReference>
<dbReference type="GO" id="GO:0043130">
    <property type="term" value="F:ubiquitin binding"/>
    <property type="evidence" value="ECO:0007669"/>
    <property type="project" value="TreeGrafter"/>
</dbReference>
<evidence type="ECO:0000259" key="2">
    <source>
        <dbReference type="PROSITE" id="PS50802"/>
    </source>
</evidence>
<feature type="compositionally biased region" description="Polar residues" evidence="1">
    <location>
        <begin position="125"/>
        <end position="137"/>
    </location>
</feature>
<accession>A0A8S1TUC0</accession>
<dbReference type="InterPro" id="IPR003323">
    <property type="entry name" value="OTU_dom"/>
</dbReference>
<reference evidence="3" key="1">
    <citation type="submission" date="2021-01" db="EMBL/GenBank/DDBJ databases">
        <authorList>
            <consortium name="Genoscope - CEA"/>
            <person name="William W."/>
        </authorList>
    </citation>
    <scope>NUCLEOTIDE SEQUENCE</scope>
</reference>
<organism evidence="3 4">
    <name type="scientific">Paramecium octaurelia</name>
    <dbReference type="NCBI Taxonomy" id="43137"/>
    <lineage>
        <taxon>Eukaryota</taxon>
        <taxon>Sar</taxon>
        <taxon>Alveolata</taxon>
        <taxon>Ciliophora</taxon>
        <taxon>Intramacronucleata</taxon>
        <taxon>Oligohymenophorea</taxon>
        <taxon>Peniculida</taxon>
        <taxon>Parameciidae</taxon>
        <taxon>Paramecium</taxon>
    </lineage>
</organism>
<keyword evidence="4" id="KW-1185">Reference proteome</keyword>
<dbReference type="PANTHER" id="PTHR12931">
    <property type="entry name" value="UBIQUITIN THIOLESTERASE PROTEIN OTUB"/>
    <property type="match status" value="1"/>
</dbReference>
<dbReference type="AlphaFoldDB" id="A0A8S1TUC0"/>
<dbReference type="GO" id="GO:0004843">
    <property type="term" value="F:cysteine-type deubiquitinase activity"/>
    <property type="evidence" value="ECO:0007669"/>
    <property type="project" value="TreeGrafter"/>
</dbReference>
<feature type="domain" description="OTU" evidence="2">
    <location>
        <begin position="295"/>
        <end position="487"/>
    </location>
</feature>
<feature type="compositionally biased region" description="Basic and acidic residues" evidence="1">
    <location>
        <begin position="140"/>
        <end position="163"/>
    </location>
</feature>
<proteinExistence type="predicted"/>
<feature type="compositionally biased region" description="Low complexity" evidence="1">
    <location>
        <begin position="164"/>
        <end position="204"/>
    </location>
</feature>
<dbReference type="PANTHER" id="PTHR12931:SF15">
    <property type="entry name" value="UBIQUITIN THIOESTERASE OTUBAIN-LIKE"/>
    <property type="match status" value="1"/>
</dbReference>
<dbReference type="OMA" id="HINIRGD"/>
<dbReference type="Proteomes" id="UP000683925">
    <property type="component" value="Unassembled WGS sequence"/>
</dbReference>
<dbReference type="Pfam" id="PF10275">
    <property type="entry name" value="Peptidase_C65"/>
    <property type="match status" value="1"/>
</dbReference>
<evidence type="ECO:0000313" key="3">
    <source>
        <dbReference type="EMBL" id="CAD8155162.1"/>
    </source>
</evidence>
<dbReference type="EMBL" id="CAJJDP010000030">
    <property type="protein sequence ID" value="CAD8155162.1"/>
    <property type="molecule type" value="Genomic_DNA"/>
</dbReference>
<dbReference type="OrthoDB" id="18915at2759"/>
<dbReference type="GO" id="GO:0071108">
    <property type="term" value="P:protein K48-linked deubiquitination"/>
    <property type="evidence" value="ECO:0007669"/>
    <property type="project" value="TreeGrafter"/>
</dbReference>
<dbReference type="PROSITE" id="PS50802">
    <property type="entry name" value="OTU"/>
    <property type="match status" value="1"/>
</dbReference>
<feature type="compositionally biased region" description="Polar residues" evidence="1">
    <location>
        <begin position="79"/>
        <end position="90"/>
    </location>
</feature>
<sequence length="487" mass="58501">MQDTTSNQSLSGLREKESLIENIPKPILKIIKWYVPQHLNVIIFFLKVIRSLLSYIKGNKKKSNSGKANETLGKENQEKSQPSRNEYQEPQQNRMSKQQKQQQTYKQDQNKNHQNTKNNRESKIPETNQKVQSTPQVKQELVKDDQTKRQVEPSEYNDRKQQKQDNQQQQQEQIVQQEDLQQNNSDRQQQQQEPQKEQNPAQIEQQQIIEDQEQQNVEYLEDESEFIEKYKYLTEDDLDLLNQIANRSYKGRKVEYLYSQFIGQAQSIQDTIKQYFGRNQNKFSKQIKQLKKEIVGHINIRGDGNCFYTAFLYQYLSILLRDEQRRNGFIKEMEELSAKIQYQDIKIEENKRIVQEFVWQFQQLKTKEQLLRQMRNPDYLFYLLTIIVFRRYFAHLYHNYIQDLKQFGDLDIYNDLLTWEQECNNNEILISVIVEHFKLHITLYFIDLNNSNYDKKEYKPKQVNEGVKLEKIFLLLTPGHYQIAIPA</sequence>
<evidence type="ECO:0000256" key="1">
    <source>
        <dbReference type="SAM" id="MobiDB-lite"/>
    </source>
</evidence>
<protein>
    <recommendedName>
        <fullName evidence="2">OTU domain-containing protein</fullName>
    </recommendedName>
</protein>
<dbReference type="GO" id="GO:0005634">
    <property type="term" value="C:nucleus"/>
    <property type="evidence" value="ECO:0007669"/>
    <property type="project" value="TreeGrafter"/>
</dbReference>
<comment type="caution">
    <text evidence="3">The sequence shown here is derived from an EMBL/GenBank/DDBJ whole genome shotgun (WGS) entry which is preliminary data.</text>
</comment>